<evidence type="ECO:0008006" key="3">
    <source>
        <dbReference type="Google" id="ProtNLM"/>
    </source>
</evidence>
<name>A0ABQ9XHG9_9EUKA</name>
<accession>A0ABQ9XHG9</accession>
<dbReference type="Proteomes" id="UP001281761">
    <property type="component" value="Unassembled WGS sequence"/>
</dbReference>
<dbReference type="InterPro" id="IPR011050">
    <property type="entry name" value="Pectin_lyase_fold/virulence"/>
</dbReference>
<proteinExistence type="predicted"/>
<organism evidence="1 2">
    <name type="scientific">Blattamonas nauphoetae</name>
    <dbReference type="NCBI Taxonomy" id="2049346"/>
    <lineage>
        <taxon>Eukaryota</taxon>
        <taxon>Metamonada</taxon>
        <taxon>Preaxostyla</taxon>
        <taxon>Oxymonadida</taxon>
        <taxon>Blattamonas</taxon>
    </lineage>
</organism>
<protein>
    <recommendedName>
        <fullName evidence="3">Right handed beta helix domain-containing protein</fullName>
    </recommendedName>
</protein>
<evidence type="ECO:0000313" key="1">
    <source>
        <dbReference type="EMBL" id="KAK2950082.1"/>
    </source>
</evidence>
<reference evidence="1 2" key="1">
    <citation type="journal article" date="2022" name="bioRxiv">
        <title>Genomics of Preaxostyla Flagellates Illuminates Evolutionary Transitions and the Path Towards Mitochondrial Loss.</title>
        <authorList>
            <person name="Novak L.V.F."/>
            <person name="Treitli S.C."/>
            <person name="Pyrih J."/>
            <person name="Halakuc P."/>
            <person name="Pipaliya S.V."/>
            <person name="Vacek V."/>
            <person name="Brzon O."/>
            <person name="Soukal P."/>
            <person name="Eme L."/>
            <person name="Dacks J.B."/>
            <person name="Karnkowska A."/>
            <person name="Elias M."/>
            <person name="Hampl V."/>
        </authorList>
    </citation>
    <scope>NUCLEOTIDE SEQUENCE [LARGE SCALE GENOMIC DNA]</scope>
    <source>
        <strain evidence="1">NAU3</strain>
        <tissue evidence="1">Gut</tissue>
    </source>
</reference>
<sequence>MPELQRSNGKDSNIFSTLLGVANSTVFINRVNFVTGDERIIIATIHSSTVQLASCSIHAGSELSPFLCKLHPQSGHVLPPLANYTSPSLTNHFKQSESTFPTPSVSTPFTVSAVDVSIANTHISPGTGPLFAFDHTNTILSSFLSDCTFDFSYSSILNSTSSPQVTVVDNHGQAFKQRIMQCHVSKCSNSLYGTACLDINRGGSFLCSNTSFMKCRNDAFSLQDHHQYQNENPLIYDVSGKYDSMLFYRCTFKGISSTQPGGAVHILNASQSITFEDNSFLECTSENEGGSLYINMMTEGELNLIRNTFASCNSDSNGGSVSIRNGLTIAISDCFFFKSTAYEVGGGVYVLTVSSAITISNCAFVLCKAEGGFEQGGGCSIKFGSLTLTSVQFRNCSAAQGGHDFYTDKDISTLTSNVFVNCDTNSGDKRVMTSDGETADHLIPQIQDSIELSSIEFTRRPDDSINVTATVSSPSLNTIMLVLVSNENKTTQTGLPNIQRLISFSFSSSPTSAVTQITTGPQGILQENIEEYAVVSATVAGYIVTGSVSLKEASSPPPPLVGSAVFAREGGVDDWQECGEFETPCSSISTAWLSAQNKDTEAMTEMRVIQLASFVSCIEVRSKELTITSASESSSAVVVIDSSLSCPTNAASGAVWVNEGTVSLFSLVLRLPSSSSFTGAVPPRFVLAGRGSITILSVTLSQLTSGVGVGLVSADAGQVDVENCMFDDLKLEEGQTMIQAVSQMEDVQLNLNILHVSNTDTTNAPLIEFSSSSIESKFTLTKSVFLNTRRVQSTSTSARTPLISVETAQKTLEMETVTIEGSGCLKNGEIAGNAVLIVLSPPFTSPTPTSQSITLTDWFILDSFSSSDGAVVVSSGHQIASVALVRMWVEDTTVTNNDFPRIEGVPVRDETIRAVRPTTSSKVGVLVECKSQRPIVVRRQCGFSACQLKSVLTN</sequence>
<evidence type="ECO:0000313" key="2">
    <source>
        <dbReference type="Proteomes" id="UP001281761"/>
    </source>
</evidence>
<keyword evidence="2" id="KW-1185">Reference proteome</keyword>
<dbReference type="SUPFAM" id="SSF51126">
    <property type="entry name" value="Pectin lyase-like"/>
    <property type="match status" value="1"/>
</dbReference>
<gene>
    <name evidence="1" type="ORF">BLNAU_15004</name>
</gene>
<comment type="caution">
    <text evidence="1">The sequence shown here is derived from an EMBL/GenBank/DDBJ whole genome shotgun (WGS) entry which is preliminary data.</text>
</comment>
<dbReference type="EMBL" id="JARBJD010000143">
    <property type="protein sequence ID" value="KAK2950082.1"/>
    <property type="molecule type" value="Genomic_DNA"/>
</dbReference>